<name>A0A9P1FS70_9DINO</name>
<reference evidence="4" key="2">
    <citation type="submission" date="2024-04" db="EMBL/GenBank/DDBJ databases">
        <authorList>
            <person name="Chen Y."/>
            <person name="Shah S."/>
            <person name="Dougan E. K."/>
            <person name="Thang M."/>
            <person name="Chan C."/>
        </authorList>
    </citation>
    <scope>NUCLEOTIDE SEQUENCE [LARGE SCALE GENOMIC DNA]</scope>
</reference>
<dbReference type="EMBL" id="CAMXCT010001080">
    <property type="protein sequence ID" value="CAI3986418.1"/>
    <property type="molecule type" value="Genomic_DNA"/>
</dbReference>
<dbReference type="AlphaFoldDB" id="A0A9P1FS70"/>
<keyword evidence="2" id="KW-0472">Membrane</keyword>
<organism evidence="3">
    <name type="scientific">Cladocopium goreaui</name>
    <dbReference type="NCBI Taxonomy" id="2562237"/>
    <lineage>
        <taxon>Eukaryota</taxon>
        <taxon>Sar</taxon>
        <taxon>Alveolata</taxon>
        <taxon>Dinophyceae</taxon>
        <taxon>Suessiales</taxon>
        <taxon>Symbiodiniaceae</taxon>
        <taxon>Cladocopium</taxon>
    </lineage>
</organism>
<keyword evidence="2" id="KW-0812">Transmembrane</keyword>
<feature type="transmembrane region" description="Helical" evidence="2">
    <location>
        <begin position="12"/>
        <end position="35"/>
    </location>
</feature>
<evidence type="ECO:0000256" key="1">
    <source>
        <dbReference type="SAM" id="MobiDB-lite"/>
    </source>
</evidence>
<evidence type="ECO:0000313" key="4">
    <source>
        <dbReference type="EMBL" id="CAL1139793.1"/>
    </source>
</evidence>
<evidence type="ECO:0000256" key="2">
    <source>
        <dbReference type="SAM" id="Phobius"/>
    </source>
</evidence>
<keyword evidence="6" id="KW-1185">Reference proteome</keyword>
<sequence>MPAYPGTEENSWWTAVGCTLLAIASVSSETAQGILPDDFTSHVLGCGILALTFFCAFIALKSTFSSRKAKLTPNDEGVSTSRSPRSPPGHRVQSWAKRKEVTIMKGVVQKYSEKKEWGTISVHDSDSESDVELRVRFLRSERDRIDLKGGEHVIFRAVKDQQLEGWLLAETIWKAPERSEATQRLRPQAANKAMD</sequence>
<dbReference type="OrthoDB" id="415539at2759"/>
<accession>A0A9P1FS70</accession>
<dbReference type="EMBL" id="CAMXCT030001080">
    <property type="protein sequence ID" value="CAL4773730.1"/>
    <property type="molecule type" value="Genomic_DNA"/>
</dbReference>
<dbReference type="EMBL" id="CAMXCT020001080">
    <property type="protein sequence ID" value="CAL1139793.1"/>
    <property type="molecule type" value="Genomic_DNA"/>
</dbReference>
<keyword evidence="2" id="KW-1133">Transmembrane helix</keyword>
<evidence type="ECO:0000313" key="3">
    <source>
        <dbReference type="EMBL" id="CAI3986418.1"/>
    </source>
</evidence>
<feature type="transmembrane region" description="Helical" evidence="2">
    <location>
        <begin position="41"/>
        <end position="60"/>
    </location>
</feature>
<evidence type="ECO:0000313" key="5">
    <source>
        <dbReference type="EMBL" id="CAL4773730.1"/>
    </source>
</evidence>
<comment type="caution">
    <text evidence="3">The sequence shown here is derived from an EMBL/GenBank/DDBJ whole genome shotgun (WGS) entry which is preliminary data.</text>
</comment>
<dbReference type="Proteomes" id="UP001152797">
    <property type="component" value="Unassembled WGS sequence"/>
</dbReference>
<feature type="region of interest" description="Disordered" evidence="1">
    <location>
        <begin position="70"/>
        <end position="94"/>
    </location>
</feature>
<evidence type="ECO:0000313" key="6">
    <source>
        <dbReference type="Proteomes" id="UP001152797"/>
    </source>
</evidence>
<proteinExistence type="predicted"/>
<gene>
    <name evidence="3" type="ORF">C1SCF055_LOCUS13773</name>
</gene>
<reference evidence="3" key="1">
    <citation type="submission" date="2022-10" db="EMBL/GenBank/DDBJ databases">
        <authorList>
            <person name="Chen Y."/>
            <person name="Dougan E. K."/>
            <person name="Chan C."/>
            <person name="Rhodes N."/>
            <person name="Thang M."/>
        </authorList>
    </citation>
    <scope>NUCLEOTIDE SEQUENCE</scope>
</reference>
<protein>
    <submittedName>
        <fullName evidence="5">SH3 domain-containing protein</fullName>
    </submittedName>
</protein>